<dbReference type="RefSeq" id="WP_083993694.1">
    <property type="nucleotide sequence ID" value="NZ_LFNG01000012.1"/>
</dbReference>
<dbReference type="EMBL" id="LFNG01000012">
    <property type="protein sequence ID" value="KMQ70821.1"/>
    <property type="molecule type" value="Genomic_DNA"/>
</dbReference>
<comment type="caution">
    <text evidence="1">The sequence shown here is derived from an EMBL/GenBank/DDBJ whole genome shotgun (WGS) entry which is preliminary data.</text>
</comment>
<sequence length="165" mass="18850">MGLYLLDSNVFIQAHRMYYPFDVVPGFWQKLKELGKVGKILSIDKVKKEICDTGNPDQLSNWMASQLEESFFNESASCVDVYAQIAAWANANTHYYPSAIAEFLETDLADPWLIAYAKKNDCVIVTNESSQPDIKRKIKIPEPCVHFGVRFISPIQMFRELGETF</sequence>
<dbReference type="Pfam" id="PF14367">
    <property type="entry name" value="DUF4411"/>
    <property type="match status" value="1"/>
</dbReference>
<dbReference type="AlphaFoldDB" id="A0A0J7IYA8"/>
<proteinExistence type="predicted"/>
<evidence type="ECO:0000313" key="1">
    <source>
        <dbReference type="EMBL" id="KMQ70821.1"/>
    </source>
</evidence>
<dbReference type="InterPro" id="IPR029060">
    <property type="entry name" value="PIN-like_dom_sf"/>
</dbReference>
<reference evidence="1 2" key="1">
    <citation type="journal article" date="2004" name="Int. J. Syst. Evol. Microbiol.">
        <title>Kaistella koreensis gen. nov., sp. nov., a novel member of the Chryseobacterium-Bergeyella-Riemerella branch.</title>
        <authorList>
            <person name="Kim M.K."/>
            <person name="Im W.T."/>
            <person name="Shin Y.K."/>
            <person name="Lim J.H."/>
            <person name="Kim S.H."/>
            <person name="Lee B.C."/>
            <person name="Park M.Y."/>
            <person name="Lee K.Y."/>
            <person name="Lee S.T."/>
        </authorList>
    </citation>
    <scope>NUCLEOTIDE SEQUENCE [LARGE SCALE GENOMIC DNA]</scope>
    <source>
        <strain evidence="1 2">CCUG 49689</strain>
    </source>
</reference>
<dbReference type="SUPFAM" id="SSF88723">
    <property type="entry name" value="PIN domain-like"/>
    <property type="match status" value="1"/>
</dbReference>
<dbReference type="PATRIC" id="fig|1304281.5.peg.1998"/>
<dbReference type="PIRSF" id="PIRSF008505">
    <property type="entry name" value="UCP008505"/>
    <property type="match status" value="1"/>
</dbReference>
<evidence type="ECO:0008006" key="3">
    <source>
        <dbReference type="Google" id="ProtNLM"/>
    </source>
</evidence>
<name>A0A0J7IYA8_9FLAO</name>
<gene>
    <name evidence="1" type="ORF">ACM44_09285</name>
</gene>
<evidence type="ECO:0000313" key="2">
    <source>
        <dbReference type="Proteomes" id="UP000035900"/>
    </source>
</evidence>
<dbReference type="STRING" id="1304281.ACM44_09285"/>
<protein>
    <recommendedName>
        <fullName evidence="3">Twitching motility protein PilT</fullName>
    </recommendedName>
</protein>
<organism evidence="1 2">
    <name type="scientific">Chryseobacterium koreense CCUG 49689</name>
    <dbReference type="NCBI Taxonomy" id="1304281"/>
    <lineage>
        <taxon>Bacteria</taxon>
        <taxon>Pseudomonadati</taxon>
        <taxon>Bacteroidota</taxon>
        <taxon>Flavobacteriia</taxon>
        <taxon>Flavobacteriales</taxon>
        <taxon>Weeksellaceae</taxon>
        <taxon>Chryseobacterium group</taxon>
        <taxon>Chryseobacterium</taxon>
    </lineage>
</organism>
<accession>A0A0J7IYA8</accession>
<keyword evidence="2" id="KW-1185">Reference proteome</keyword>
<dbReference type="OrthoDB" id="3231195at2"/>
<dbReference type="Proteomes" id="UP000035900">
    <property type="component" value="Unassembled WGS sequence"/>
</dbReference>
<dbReference type="InterPro" id="IPR016541">
    <property type="entry name" value="UCP008505"/>
</dbReference>